<accession>A0ABY9THJ4</accession>
<dbReference type="InterPro" id="IPR009078">
    <property type="entry name" value="Ferritin-like_SF"/>
</dbReference>
<dbReference type="SUPFAM" id="SSF47240">
    <property type="entry name" value="Ferritin-like"/>
    <property type="match status" value="1"/>
</dbReference>
<dbReference type="InterPro" id="IPR052703">
    <property type="entry name" value="Aromatic_CoA_ox/epox"/>
</dbReference>
<dbReference type="Proteomes" id="UP001248581">
    <property type="component" value="Chromosome"/>
</dbReference>
<reference evidence="2" key="1">
    <citation type="submission" date="2023-09" db="EMBL/GenBank/DDBJ databases">
        <authorList>
            <person name="Li S."/>
            <person name="Li X."/>
            <person name="Zhang C."/>
            <person name="Zhao Z."/>
        </authorList>
    </citation>
    <scope>NUCLEOTIDE SEQUENCE [LARGE SCALE GENOMIC DNA]</scope>
    <source>
        <strain evidence="2">SQ345</strain>
    </source>
</reference>
<gene>
    <name evidence="1" type="ORF">RI845_12515</name>
</gene>
<sequence>MESTVIRPMAKPEMVADDPAEQALLDRIKSGELIENVDELTPRYRKVLENTLEIAAAGEVTVLTWAQTGYVNAPDLGAKMAISGSIQDEVGHAHQQGMLWERFGVDMHKEAFERPPEKFWSMPVLEFEIKNYIYFVVAQAFLDRAGRYTTWDIELHCSFAPYRRALKKVNFEEAFHMRHGSYWMEFYWNYNEETRAMVQEAVDWVFPHGVFWYGRPDAMKGKMDQLIYGVRKWSNDEMRDKWLQSACNLAKRIGCEVPAHFDEDEGKYVLDLPYPMTWDRETGDWIWEKCEWSDVVGNMKKGGRMRPAIYERLQREEWGASFW</sequence>
<name>A0ABY9THJ4_9GAMM</name>
<evidence type="ECO:0000313" key="1">
    <source>
        <dbReference type="EMBL" id="WNC67339.1"/>
    </source>
</evidence>
<organism evidence="1 2">
    <name type="scientific">Thalassotalea nanhaiensis</name>
    <dbReference type="NCBI Taxonomy" id="3065648"/>
    <lineage>
        <taxon>Bacteria</taxon>
        <taxon>Pseudomonadati</taxon>
        <taxon>Pseudomonadota</taxon>
        <taxon>Gammaproteobacteria</taxon>
        <taxon>Alteromonadales</taxon>
        <taxon>Colwelliaceae</taxon>
        <taxon>Thalassotalea</taxon>
    </lineage>
</organism>
<dbReference type="RefSeq" id="WP_348386503.1">
    <property type="nucleotide sequence ID" value="NZ_CP134146.1"/>
</dbReference>
<protein>
    <submittedName>
        <fullName evidence="1">Phenylacetic acid catabolic protein</fullName>
    </submittedName>
</protein>
<dbReference type="Pfam" id="PF05138">
    <property type="entry name" value="PaaA_PaaC"/>
    <property type="match status" value="1"/>
</dbReference>
<dbReference type="InterPro" id="IPR012347">
    <property type="entry name" value="Ferritin-like"/>
</dbReference>
<dbReference type="EMBL" id="CP134146">
    <property type="protein sequence ID" value="WNC67339.1"/>
    <property type="molecule type" value="Genomic_DNA"/>
</dbReference>
<dbReference type="PANTHER" id="PTHR30458:SF0">
    <property type="entry name" value="1,2-PHENYLACETYL-COA EPOXIDASE, SUBUNIT C"/>
    <property type="match status" value="1"/>
</dbReference>
<dbReference type="InterPro" id="IPR007814">
    <property type="entry name" value="PaaA_PaaC"/>
</dbReference>
<proteinExistence type="predicted"/>
<dbReference type="PANTHER" id="PTHR30458">
    <property type="entry name" value="PHENYLACETIC ACID DEGRADATION PROTEIN PAA"/>
    <property type="match status" value="1"/>
</dbReference>
<dbReference type="Gene3D" id="1.20.1260.10">
    <property type="match status" value="1"/>
</dbReference>
<keyword evidence="2" id="KW-1185">Reference proteome</keyword>
<evidence type="ECO:0000313" key="2">
    <source>
        <dbReference type="Proteomes" id="UP001248581"/>
    </source>
</evidence>